<dbReference type="Proteomes" id="UP000033200">
    <property type="component" value="Chromosome"/>
</dbReference>
<dbReference type="CDD" id="cd06257">
    <property type="entry name" value="DnaJ"/>
    <property type="match status" value="1"/>
</dbReference>
<dbReference type="STRING" id="1549858.MC45_17185"/>
<protein>
    <submittedName>
        <fullName evidence="7">Molecular chaperone DnaJ</fullName>
    </submittedName>
</protein>
<evidence type="ECO:0000256" key="2">
    <source>
        <dbReference type="ARBA" id="ARBA00022692"/>
    </source>
</evidence>
<evidence type="ECO:0000313" key="7">
    <source>
        <dbReference type="EMBL" id="AIT07798.1"/>
    </source>
</evidence>
<name>A0A097EJR8_9SPHN</name>
<dbReference type="SUPFAM" id="SSF46565">
    <property type="entry name" value="Chaperone J-domain"/>
    <property type="match status" value="1"/>
</dbReference>
<dbReference type="PANTHER" id="PTHR12763">
    <property type="match status" value="1"/>
</dbReference>
<comment type="subcellular location">
    <subcellularLocation>
        <location evidence="1">Membrane</location>
        <topology evidence="1">Single-pass membrane protein</topology>
    </subcellularLocation>
</comment>
<dbReference type="EMBL" id="CP009571">
    <property type="protein sequence ID" value="AIT07798.1"/>
    <property type="molecule type" value="Genomic_DNA"/>
</dbReference>
<evidence type="ECO:0000256" key="3">
    <source>
        <dbReference type="ARBA" id="ARBA00022989"/>
    </source>
</evidence>
<dbReference type="InterPro" id="IPR001623">
    <property type="entry name" value="DnaJ_domain"/>
</dbReference>
<dbReference type="PROSITE" id="PS50076">
    <property type="entry name" value="DNAJ_2"/>
    <property type="match status" value="1"/>
</dbReference>
<dbReference type="PANTHER" id="PTHR12763:SF28">
    <property type="entry name" value="GEO10507P1-RELATED"/>
    <property type="match status" value="1"/>
</dbReference>
<evidence type="ECO:0000256" key="5">
    <source>
        <dbReference type="ARBA" id="ARBA00038105"/>
    </source>
</evidence>
<dbReference type="AlphaFoldDB" id="A0A097EJR8"/>
<organism evidence="7 8">
    <name type="scientific">Sphingomonas taxi</name>
    <dbReference type="NCBI Taxonomy" id="1549858"/>
    <lineage>
        <taxon>Bacteria</taxon>
        <taxon>Pseudomonadati</taxon>
        <taxon>Pseudomonadota</taxon>
        <taxon>Alphaproteobacteria</taxon>
        <taxon>Sphingomonadales</taxon>
        <taxon>Sphingomonadaceae</taxon>
        <taxon>Sphingomonas</taxon>
    </lineage>
</organism>
<keyword evidence="8" id="KW-1185">Reference proteome</keyword>
<gene>
    <name evidence="7" type="ORF">MC45_17185</name>
</gene>
<keyword evidence="4" id="KW-0472">Membrane</keyword>
<dbReference type="SMART" id="SM00271">
    <property type="entry name" value="DnaJ"/>
    <property type="match status" value="1"/>
</dbReference>
<dbReference type="eggNOG" id="COG2214">
    <property type="taxonomic scope" value="Bacteria"/>
</dbReference>
<evidence type="ECO:0000259" key="6">
    <source>
        <dbReference type="PROSITE" id="PS50076"/>
    </source>
</evidence>
<evidence type="ECO:0000256" key="4">
    <source>
        <dbReference type="ARBA" id="ARBA00023136"/>
    </source>
</evidence>
<sequence>MKWLLAIALIWFAWHYLRPAPKRATLTDTQRAHRVLGLRAGADESEIRAAHRRLLAEAHPDRGGSAAASTEINAARDLLLGALRRGG</sequence>
<comment type="similarity">
    <text evidence="5">Belongs to the TIM14 family.</text>
</comment>
<dbReference type="InterPro" id="IPR036869">
    <property type="entry name" value="J_dom_sf"/>
</dbReference>
<dbReference type="Gene3D" id="1.10.287.110">
    <property type="entry name" value="DnaJ domain"/>
    <property type="match status" value="1"/>
</dbReference>
<accession>A0A097EJR8</accession>
<keyword evidence="2" id="KW-0812">Transmembrane</keyword>
<evidence type="ECO:0000256" key="1">
    <source>
        <dbReference type="ARBA" id="ARBA00004167"/>
    </source>
</evidence>
<dbReference type="RefSeq" id="WP_038665801.1">
    <property type="nucleotide sequence ID" value="NZ_CP009571.1"/>
</dbReference>
<dbReference type="HOGENOM" id="CLU_180095_0_0_5"/>
<dbReference type="GO" id="GO:0016020">
    <property type="term" value="C:membrane"/>
    <property type="evidence" value="ECO:0007669"/>
    <property type="project" value="UniProtKB-SubCell"/>
</dbReference>
<proteinExistence type="inferred from homology"/>
<dbReference type="Pfam" id="PF00226">
    <property type="entry name" value="DnaJ"/>
    <property type="match status" value="1"/>
</dbReference>
<evidence type="ECO:0000313" key="8">
    <source>
        <dbReference type="Proteomes" id="UP000033200"/>
    </source>
</evidence>
<reference evidence="7 8" key="1">
    <citation type="submission" date="2014-09" db="EMBL/GenBank/DDBJ databases">
        <title>Using Illumina technology Improving SMRT sequencing Genome Assembly by RASTools.</title>
        <authorList>
            <person name="Zhou Y."/>
            <person name="Ma T."/>
            <person name="Liu T."/>
        </authorList>
    </citation>
    <scope>NUCLEOTIDE SEQUENCE [LARGE SCALE GENOMIC DNA]</scope>
    <source>
        <strain evidence="7 8">ATCC 55669</strain>
    </source>
</reference>
<keyword evidence="3" id="KW-1133">Transmembrane helix</keyword>
<dbReference type="KEGG" id="stax:MC45_17185"/>
<feature type="domain" description="J" evidence="6">
    <location>
        <begin position="31"/>
        <end position="87"/>
    </location>
</feature>